<dbReference type="Pfam" id="PF13679">
    <property type="entry name" value="Methyltransf_32"/>
    <property type="match status" value="1"/>
</dbReference>
<dbReference type="InterPro" id="IPR029063">
    <property type="entry name" value="SAM-dependent_MTases_sf"/>
</dbReference>
<name>A0ABQ8UIN3_9EUKA</name>
<keyword evidence="3" id="KW-1185">Reference proteome</keyword>
<evidence type="ECO:0000259" key="1">
    <source>
        <dbReference type="Pfam" id="PF13679"/>
    </source>
</evidence>
<proteinExistence type="predicted"/>
<protein>
    <submittedName>
        <fullName evidence="2">Nucleic acid-binding</fullName>
    </submittedName>
</protein>
<dbReference type="SUPFAM" id="SSF50249">
    <property type="entry name" value="Nucleic acid-binding proteins"/>
    <property type="match status" value="1"/>
</dbReference>
<feature type="domain" description="Methyltransferase" evidence="1">
    <location>
        <begin position="240"/>
        <end position="369"/>
    </location>
</feature>
<dbReference type="InterPro" id="IPR025714">
    <property type="entry name" value="Methyltranfer_dom"/>
</dbReference>
<gene>
    <name evidence="2" type="ORF">PAPYR_6098</name>
</gene>
<evidence type="ECO:0000313" key="2">
    <source>
        <dbReference type="EMBL" id="KAJ4458272.1"/>
    </source>
</evidence>
<sequence>MRLCEARQQAEHLPPNSFDESHRVDIVGKVVSRRDHAQVTFIKIQSHEEGDDPDATVQLLILKKTAPPALVALLPILHPEFIGRWTGHLGRSKTGEISLQPTAPPELLRSPTDPAYLAKVLELTAQANITPVQAADMMDCALEDIIRLLEMPLESPARRRELVIVSHLMQGLPARGLIRARIQKLGLHDRMLLERAQRAAAGYPVRLLPGGGETVDFGAVDPLLNLPEQSGDRVNYIDSKKRPQIAWMLGQLKDLLASLPPTPPPHLFDIGGGRGDLALVIATSLPQLAMTVVDTNEPSLAAGRARAVQLGLGNIEFVSGSLADPPVQQSILGCARPVMVGLHACGGLSDLILDTAARAGASVLLCTCCFASHPDLLDGCLHQEPWGSADTGDCPPNPEVGAALGTQGPDPAGSPIPFSRAEWARLGQLAEMADHPEEAHRAMGALNALRLARFGRCLARRGPAGRTMAACEILAFPLEYSPRNLVLRVAVR</sequence>
<comment type="caution">
    <text evidence="2">The sequence shown here is derived from an EMBL/GenBank/DDBJ whole genome shotgun (WGS) entry which is preliminary data.</text>
</comment>
<accession>A0ABQ8UIN3</accession>
<dbReference type="Gene3D" id="3.40.50.150">
    <property type="entry name" value="Vaccinia Virus protein VP39"/>
    <property type="match status" value="1"/>
</dbReference>
<dbReference type="Gene3D" id="2.40.50.140">
    <property type="entry name" value="Nucleic acid-binding proteins"/>
    <property type="match status" value="1"/>
</dbReference>
<dbReference type="PANTHER" id="PTHR13369">
    <property type="match status" value="1"/>
</dbReference>
<dbReference type="Proteomes" id="UP001141327">
    <property type="component" value="Unassembled WGS sequence"/>
</dbReference>
<organism evidence="2 3">
    <name type="scientific">Paratrimastix pyriformis</name>
    <dbReference type="NCBI Taxonomy" id="342808"/>
    <lineage>
        <taxon>Eukaryota</taxon>
        <taxon>Metamonada</taxon>
        <taxon>Preaxostyla</taxon>
        <taxon>Paratrimastigidae</taxon>
        <taxon>Paratrimastix</taxon>
    </lineage>
</organism>
<dbReference type="EMBL" id="JAPMOS010000032">
    <property type="protein sequence ID" value="KAJ4458272.1"/>
    <property type="molecule type" value="Genomic_DNA"/>
</dbReference>
<dbReference type="InterPro" id="IPR012340">
    <property type="entry name" value="NA-bd_OB-fold"/>
</dbReference>
<evidence type="ECO:0000313" key="3">
    <source>
        <dbReference type="Proteomes" id="UP001141327"/>
    </source>
</evidence>
<dbReference type="SUPFAM" id="SSF53335">
    <property type="entry name" value="S-adenosyl-L-methionine-dependent methyltransferases"/>
    <property type="match status" value="1"/>
</dbReference>
<reference evidence="2" key="1">
    <citation type="journal article" date="2022" name="bioRxiv">
        <title>Genomics of Preaxostyla Flagellates Illuminates Evolutionary Transitions and the Path Towards Mitochondrial Loss.</title>
        <authorList>
            <person name="Novak L.V.F."/>
            <person name="Treitli S.C."/>
            <person name="Pyrih J."/>
            <person name="Halakuc P."/>
            <person name="Pipaliya S.V."/>
            <person name="Vacek V."/>
            <person name="Brzon O."/>
            <person name="Soukal P."/>
            <person name="Eme L."/>
            <person name="Dacks J.B."/>
            <person name="Karnkowska A."/>
            <person name="Elias M."/>
            <person name="Hampl V."/>
        </authorList>
    </citation>
    <scope>NUCLEOTIDE SEQUENCE</scope>
    <source>
        <strain evidence="2">RCP-MX</strain>
    </source>
</reference>
<dbReference type="PANTHER" id="PTHR13369:SF0">
    <property type="entry name" value="GLUTATHIONE S-TRANSFERASE C-TERMINAL DOMAIN-CONTAINING PROTEIN"/>
    <property type="match status" value="1"/>
</dbReference>